<dbReference type="PANTHER" id="PTHR47243">
    <property type="entry name" value="SIALOADHESIN"/>
    <property type="match status" value="1"/>
</dbReference>
<protein>
    <submittedName>
        <fullName evidence="4">Basement membrane-specific heparan sulfate proteoglycan core protein</fullName>
    </submittedName>
</protein>
<dbReference type="Proteomes" id="UP000694888">
    <property type="component" value="Unplaced"/>
</dbReference>
<keyword evidence="1" id="KW-0732">Signal</keyword>
<accession>A0ABM1ACK6</accession>
<dbReference type="RefSeq" id="XP_012945118.1">
    <property type="nucleotide sequence ID" value="XM_013089664.2"/>
</dbReference>
<dbReference type="PROSITE" id="PS50835">
    <property type="entry name" value="IG_LIKE"/>
    <property type="match status" value="6"/>
</dbReference>
<evidence type="ECO:0000256" key="1">
    <source>
        <dbReference type="SAM" id="SignalP"/>
    </source>
</evidence>
<feature type="signal peptide" evidence="1">
    <location>
        <begin position="1"/>
        <end position="24"/>
    </location>
</feature>
<proteinExistence type="predicted"/>
<dbReference type="InterPro" id="IPR003599">
    <property type="entry name" value="Ig_sub"/>
</dbReference>
<dbReference type="Gene3D" id="2.60.40.10">
    <property type="entry name" value="Immunoglobulins"/>
    <property type="match status" value="5"/>
</dbReference>
<dbReference type="GeneID" id="101844962"/>
<feature type="domain" description="Ig-like" evidence="2">
    <location>
        <begin position="177"/>
        <end position="254"/>
    </location>
</feature>
<keyword evidence="3" id="KW-1185">Reference proteome</keyword>
<feature type="domain" description="Ig-like" evidence="2">
    <location>
        <begin position="556"/>
        <end position="624"/>
    </location>
</feature>
<dbReference type="SMART" id="SM00409">
    <property type="entry name" value="IG"/>
    <property type="match status" value="4"/>
</dbReference>
<dbReference type="InterPro" id="IPR007110">
    <property type="entry name" value="Ig-like_dom"/>
</dbReference>
<evidence type="ECO:0000313" key="3">
    <source>
        <dbReference type="Proteomes" id="UP000694888"/>
    </source>
</evidence>
<dbReference type="PANTHER" id="PTHR47243:SF1">
    <property type="entry name" value="SIALOADHESIN"/>
    <property type="match status" value="1"/>
</dbReference>
<feature type="domain" description="Ig-like" evidence="2">
    <location>
        <begin position="629"/>
        <end position="704"/>
    </location>
</feature>
<gene>
    <name evidence="4" type="primary">LOC101844962</name>
</gene>
<dbReference type="InterPro" id="IPR036179">
    <property type="entry name" value="Ig-like_dom_sf"/>
</dbReference>
<organism evidence="3 4">
    <name type="scientific">Aplysia californica</name>
    <name type="common">California sea hare</name>
    <dbReference type="NCBI Taxonomy" id="6500"/>
    <lineage>
        <taxon>Eukaryota</taxon>
        <taxon>Metazoa</taxon>
        <taxon>Spiralia</taxon>
        <taxon>Lophotrochozoa</taxon>
        <taxon>Mollusca</taxon>
        <taxon>Gastropoda</taxon>
        <taxon>Heterobranchia</taxon>
        <taxon>Euthyneura</taxon>
        <taxon>Tectipleura</taxon>
        <taxon>Aplysiida</taxon>
        <taxon>Aplysioidea</taxon>
        <taxon>Aplysiidae</taxon>
        <taxon>Aplysia</taxon>
    </lineage>
</organism>
<sequence length="783" mass="81269">MMIDFKLPLAAVLALSAYVTLVRSTVCETGNNYCMDTLYVTDRCDGTNCACTSGYQAILTGCGESTEITNFVDPYKPTINANQYSGEVYWKSGGSGGSLDLFCVSSYSGVGAAYKWFNDSGAEIDGETAQKYTARVTADDPLAYTCQVNHAGTYVSDKSQPFTVTGYTDSGTISQPPAITNMPAQTVVGGKIPALTCTNIPKEPAGTALDITWSNSYTRTEVTATATSAQVEGGGVVACTIKPGDGSARGITVTTNTSEEVATTIVAKTAVGVEISSPATDTTIEEGTTVALTCSVTPAGAVYGTSDLTAVTWEKGGTAVAGATTLMYTVPSTEAVGEHTFTCKAKFDARDVSASRKITIQAASAGVEKAEVIVVPQSPVADSYVVVKCLVTAGSLDNLKYYWSFRGILIVGQHDHTLQVNKATATDINGDYTCKVAKKGTNIEKSDTTSVAIASDLAKPSLTAPVGPSDMIEGTQYQLTCTSASYTKAMTFELRGGAKTLQSTDGMFKVVATSTATDYKCVTIVGSRNKESDVITVQGKDLVSVQISGASTWVTGAAAKLTCTPNKAENIAVTYAWKKAGVAITDETGPILVVATPPAAGTHTYTCDVTPFGGTMKSGAITITVQAKPATPTVNPNAATLNLGGKYTLTCSSASAVDSATYTWSKDGDDLRVTSARYVIPAMTAVDAGDYICTIKVNEQTSTSSPMSVPAPGAKGLQCTKTDFTTTCSDARAYSGNCLAGRCECARNVKLQSNSCGSNPGARVSVSLLVLVVTCLSGLLVRL</sequence>
<feature type="domain" description="Ig-like" evidence="2">
    <location>
        <begin position="259"/>
        <end position="359"/>
    </location>
</feature>
<dbReference type="Pfam" id="PF13895">
    <property type="entry name" value="Ig_2"/>
    <property type="match status" value="1"/>
</dbReference>
<dbReference type="SUPFAM" id="SSF48726">
    <property type="entry name" value="Immunoglobulin"/>
    <property type="match status" value="3"/>
</dbReference>
<feature type="chain" id="PRO_5046214717" evidence="1">
    <location>
        <begin position="25"/>
        <end position="783"/>
    </location>
</feature>
<dbReference type="InterPro" id="IPR013783">
    <property type="entry name" value="Ig-like_fold"/>
</dbReference>
<reference evidence="4" key="1">
    <citation type="submission" date="2025-08" db="UniProtKB">
        <authorList>
            <consortium name="RefSeq"/>
        </authorList>
    </citation>
    <scope>IDENTIFICATION</scope>
</reference>
<feature type="domain" description="Ig-like" evidence="2">
    <location>
        <begin position="370"/>
        <end position="450"/>
    </location>
</feature>
<feature type="domain" description="Ig-like" evidence="2">
    <location>
        <begin position="77"/>
        <end position="163"/>
    </location>
</feature>
<evidence type="ECO:0000259" key="2">
    <source>
        <dbReference type="PROSITE" id="PS50835"/>
    </source>
</evidence>
<evidence type="ECO:0000313" key="4">
    <source>
        <dbReference type="RefSeq" id="XP_012945118.1"/>
    </source>
</evidence>
<name>A0ABM1ACK6_APLCA</name>